<dbReference type="GeneID" id="111838144"/>
<dbReference type="RefSeq" id="XP_023656569.1">
    <property type="nucleotide sequence ID" value="XM_023800801.2"/>
</dbReference>
<proteinExistence type="inferred from homology"/>
<keyword evidence="14" id="KW-1185">Reference proteome</keyword>
<dbReference type="GeneTree" id="ENSGT00390000016316"/>
<keyword evidence="7" id="KW-0202">Cytokine</keyword>
<keyword evidence="12" id="KW-0497">Mitogen</keyword>
<dbReference type="GO" id="GO:0005829">
    <property type="term" value="C:cytosol"/>
    <property type="evidence" value="ECO:0007669"/>
    <property type="project" value="UniProtKB-SubCell"/>
</dbReference>
<keyword evidence="11" id="KW-0458">Lysosome</keyword>
<evidence type="ECO:0000256" key="4">
    <source>
        <dbReference type="ARBA" id="ARBA00010448"/>
    </source>
</evidence>
<dbReference type="Gene3D" id="2.80.10.50">
    <property type="match status" value="1"/>
</dbReference>
<reference evidence="13" key="2">
    <citation type="submission" date="2025-09" db="UniProtKB">
        <authorList>
            <consortium name="Ensembl"/>
        </authorList>
    </citation>
    <scope>IDENTIFICATION</scope>
</reference>
<dbReference type="STRING" id="1676925.ENSPKIP00000004302"/>
<evidence type="ECO:0000256" key="6">
    <source>
        <dbReference type="ARBA" id="ARBA00022490"/>
    </source>
</evidence>
<dbReference type="Ensembl" id="ENSPKIT00000028284.1">
    <property type="protein sequence ID" value="ENSPKIP00000004302.1"/>
    <property type="gene ID" value="ENSPKIG00000021472.1"/>
</dbReference>
<protein>
    <recommendedName>
        <fullName evidence="5">Interleukin-1 beta</fullName>
    </recommendedName>
</protein>
<dbReference type="GO" id="GO:0006955">
    <property type="term" value="P:immune response"/>
    <property type="evidence" value="ECO:0007669"/>
    <property type="project" value="InterPro"/>
</dbReference>
<dbReference type="GO" id="GO:0019221">
    <property type="term" value="P:cytokine-mediated signaling pathway"/>
    <property type="evidence" value="ECO:0007669"/>
    <property type="project" value="TreeGrafter"/>
</dbReference>
<evidence type="ECO:0000256" key="12">
    <source>
        <dbReference type="ARBA" id="ARBA00023246"/>
    </source>
</evidence>
<evidence type="ECO:0000313" key="13">
    <source>
        <dbReference type="Ensembl" id="ENSPKIP00000004302.1"/>
    </source>
</evidence>
<name>A0A3B3QC56_9TELE</name>
<comment type="similarity">
    <text evidence="4">Belongs to the IL-1 family.</text>
</comment>
<evidence type="ECO:0000256" key="1">
    <source>
        <dbReference type="ARBA" id="ARBA00004371"/>
    </source>
</evidence>
<keyword evidence="6" id="KW-0963">Cytoplasm</keyword>
<dbReference type="GO" id="GO:0005615">
    <property type="term" value="C:extracellular space"/>
    <property type="evidence" value="ECO:0007669"/>
    <property type="project" value="UniProtKB-KW"/>
</dbReference>
<evidence type="ECO:0000256" key="7">
    <source>
        <dbReference type="ARBA" id="ARBA00022514"/>
    </source>
</evidence>
<dbReference type="GO" id="GO:0051781">
    <property type="term" value="P:positive regulation of cell division"/>
    <property type="evidence" value="ECO:0007669"/>
    <property type="project" value="UniProtKB-KW"/>
</dbReference>
<dbReference type="GO" id="GO:0048246">
    <property type="term" value="P:macrophage chemotaxis"/>
    <property type="evidence" value="ECO:0007669"/>
    <property type="project" value="TreeGrafter"/>
</dbReference>
<organism evidence="13 14">
    <name type="scientific">Paramormyrops kingsleyae</name>
    <dbReference type="NCBI Taxonomy" id="1676925"/>
    <lineage>
        <taxon>Eukaryota</taxon>
        <taxon>Metazoa</taxon>
        <taxon>Chordata</taxon>
        <taxon>Craniata</taxon>
        <taxon>Vertebrata</taxon>
        <taxon>Euteleostomi</taxon>
        <taxon>Actinopterygii</taxon>
        <taxon>Neopterygii</taxon>
        <taxon>Teleostei</taxon>
        <taxon>Osteoglossocephala</taxon>
        <taxon>Osteoglossomorpha</taxon>
        <taxon>Osteoglossiformes</taxon>
        <taxon>Mormyridae</taxon>
        <taxon>Paramormyrops</taxon>
    </lineage>
</organism>
<dbReference type="SUPFAM" id="SSF50353">
    <property type="entry name" value="Cytokine"/>
    <property type="match status" value="1"/>
</dbReference>
<dbReference type="GO" id="GO:0010628">
    <property type="term" value="P:positive regulation of gene expression"/>
    <property type="evidence" value="ECO:0007669"/>
    <property type="project" value="TreeGrafter"/>
</dbReference>
<comment type="subcellular location">
    <subcellularLocation>
        <location evidence="2">Cytoplasm</location>
        <location evidence="2">Cytosol</location>
    </subcellularLocation>
    <subcellularLocation>
        <location evidence="1">Lysosome</location>
    </subcellularLocation>
    <subcellularLocation>
        <location evidence="3">Secreted</location>
        <location evidence="3">Extracellular exosome</location>
    </subcellularLocation>
</comment>
<evidence type="ECO:0000256" key="10">
    <source>
        <dbReference type="ARBA" id="ARBA00023198"/>
    </source>
</evidence>
<evidence type="ECO:0000256" key="3">
    <source>
        <dbReference type="ARBA" id="ARBA00004550"/>
    </source>
</evidence>
<keyword evidence="9" id="KW-0666">Pyrogen</keyword>
<accession>A0A3B3QC56</accession>
<dbReference type="AlphaFoldDB" id="A0A3B3QC56"/>
<dbReference type="Proteomes" id="UP000261540">
    <property type="component" value="Unplaced"/>
</dbReference>
<dbReference type="GO" id="GO:0001660">
    <property type="term" value="P:fever generation"/>
    <property type="evidence" value="ECO:0007669"/>
    <property type="project" value="UniProtKB-KW"/>
</dbReference>
<dbReference type="PANTHER" id="PTHR10078:SF30">
    <property type="entry name" value="INTERLEUKIN-1 BETA"/>
    <property type="match status" value="1"/>
</dbReference>
<dbReference type="InterPro" id="IPR000975">
    <property type="entry name" value="IL-1_fam"/>
</dbReference>
<evidence type="ECO:0000256" key="11">
    <source>
        <dbReference type="ARBA" id="ARBA00023228"/>
    </source>
</evidence>
<sequence length="223" mass="25478">MDSQAEIYLEKQTHLSFCMKMIREDEAKTVCEEDVVRDGCCCVTGAERAPINHVAVAKPSNTTFRICNFSNEKMKDNIAILNLKHDKYIRRSGNVASMDPCSVVKSASITIFYYKTTLIEEPFRGVPVVLNFTDTDSFLRCQKSGDEVSVSVEEFEKQRLQRFSSRDEDAFSFVFYMRAAQDKARRFESAVHSGWFMKAVDETVGMGPLSPESESSYFMFHEQ</sequence>
<dbReference type="GO" id="GO:0005125">
    <property type="term" value="F:cytokine activity"/>
    <property type="evidence" value="ECO:0007669"/>
    <property type="project" value="UniProtKB-KW"/>
</dbReference>
<dbReference type="GO" id="GO:1901222">
    <property type="term" value="P:regulation of non-canonical NF-kappaB signal transduction"/>
    <property type="evidence" value="ECO:0007669"/>
    <property type="project" value="TreeGrafter"/>
</dbReference>
<evidence type="ECO:0000256" key="2">
    <source>
        <dbReference type="ARBA" id="ARBA00004514"/>
    </source>
</evidence>
<dbReference type="CDD" id="cd00100">
    <property type="entry name" value="beta-trefoil_IL1"/>
    <property type="match status" value="1"/>
</dbReference>
<evidence type="ECO:0000313" key="14">
    <source>
        <dbReference type="Proteomes" id="UP000261540"/>
    </source>
</evidence>
<reference evidence="13" key="1">
    <citation type="submission" date="2025-08" db="UniProtKB">
        <authorList>
            <consortium name="Ensembl"/>
        </authorList>
    </citation>
    <scope>IDENTIFICATION</scope>
</reference>
<dbReference type="PANTHER" id="PTHR10078">
    <property type="entry name" value="INTERLEUKIN-1 FAMILY MEMBER"/>
    <property type="match status" value="1"/>
</dbReference>
<dbReference type="GO" id="GO:0071222">
    <property type="term" value="P:cellular response to lipopolysaccharide"/>
    <property type="evidence" value="ECO:0007669"/>
    <property type="project" value="TreeGrafter"/>
</dbReference>
<evidence type="ECO:0000256" key="9">
    <source>
        <dbReference type="ARBA" id="ARBA00022620"/>
    </source>
</evidence>
<evidence type="ECO:0000256" key="8">
    <source>
        <dbReference type="ARBA" id="ARBA00022525"/>
    </source>
</evidence>
<keyword evidence="8" id="KW-0964">Secreted</keyword>
<dbReference type="Pfam" id="PF00340">
    <property type="entry name" value="IL1"/>
    <property type="match status" value="1"/>
</dbReference>
<evidence type="ECO:0000256" key="5">
    <source>
        <dbReference type="ARBA" id="ARBA00014702"/>
    </source>
</evidence>
<keyword evidence="10" id="KW-0395">Inflammatory response</keyword>
<dbReference type="GO" id="GO:0005764">
    <property type="term" value="C:lysosome"/>
    <property type="evidence" value="ECO:0007669"/>
    <property type="project" value="UniProtKB-SubCell"/>
</dbReference>
<dbReference type="InterPro" id="IPR008996">
    <property type="entry name" value="IL1/FGF"/>
</dbReference>
<dbReference type="GO" id="GO:0042119">
    <property type="term" value="P:neutrophil activation"/>
    <property type="evidence" value="ECO:0007669"/>
    <property type="project" value="TreeGrafter"/>
</dbReference>